<dbReference type="CDD" id="cd12217">
    <property type="entry name" value="Stu0660_Csn2"/>
    <property type="match status" value="1"/>
</dbReference>
<dbReference type="RefSeq" id="WP_126407029.1">
    <property type="nucleotide sequence ID" value="NZ_CABEID010000001.1"/>
</dbReference>
<organism evidence="1 2">
    <name type="scientific">Streptococcus anginosus</name>
    <dbReference type="NCBI Taxonomy" id="1328"/>
    <lineage>
        <taxon>Bacteria</taxon>
        <taxon>Bacillati</taxon>
        <taxon>Bacillota</taxon>
        <taxon>Bacilli</taxon>
        <taxon>Lactobacillales</taxon>
        <taxon>Streptococcaceae</taxon>
        <taxon>Streptococcus</taxon>
        <taxon>Streptococcus anginosus group</taxon>
    </lineage>
</organism>
<dbReference type="Pfam" id="PF16813">
    <property type="entry name" value="Cas_St_Csn2"/>
    <property type="match status" value="1"/>
</dbReference>
<dbReference type="EMBL" id="CABEID010000001">
    <property type="protein sequence ID" value="VTS31916.1"/>
    <property type="molecule type" value="Genomic_DNA"/>
</dbReference>
<name>A0A4U9YYD8_STRAP</name>
<proteinExistence type="predicted"/>
<evidence type="ECO:0000313" key="2">
    <source>
        <dbReference type="Proteomes" id="UP000403538"/>
    </source>
</evidence>
<protein>
    <submittedName>
        <fullName evidence="1">CRISPR-associated protein Cas7</fullName>
    </submittedName>
</protein>
<dbReference type="InterPro" id="IPR031820">
    <property type="entry name" value="Cas_St_Csn2"/>
</dbReference>
<accession>A0A4U9YYD8</accession>
<sequence>MKMNFTHPYRENLSINFGPFTQIVGDNQQLKYYIWQLLIWYFNGKKYNVEDLNLFGQMEPEITEENTIFKRTDYKIISISDIQDLIEQMAYKKGTVAFDFLKSKLDNLEIMEQIDYINDKLDQISMIVNKRLNFQIEDIHYHTESQYFTTEQLILKNFLPYFGFKDKNISFEFVENETKFIIFMQMLEQLIQGQTNRILLVLRNMDDYLSYSSFVKCCEQLQRMANNYSNFSVIIFPSNEGYLYLNRENMEYVNIVSDLVEHFYEFSFMYERFSGQYPTNDVPTEDDFIVSLQKISPYLFSKDVTHMSLSIQDIVTLKIMNSLYHYNKKIHFAYNPPTQLLINFLKN</sequence>
<gene>
    <name evidence="1" type="ORF">NCTC11062_00898</name>
</gene>
<dbReference type="AlphaFoldDB" id="A0A4U9YYD8"/>
<reference evidence="1 2" key="1">
    <citation type="submission" date="2019-05" db="EMBL/GenBank/DDBJ databases">
        <authorList>
            <consortium name="Pathogen Informatics"/>
        </authorList>
    </citation>
    <scope>NUCLEOTIDE SEQUENCE [LARGE SCALE GENOMIC DNA]</scope>
    <source>
        <strain evidence="1 2">NCTC11062</strain>
    </source>
</reference>
<dbReference type="Proteomes" id="UP000403538">
    <property type="component" value="Unassembled WGS sequence"/>
</dbReference>
<evidence type="ECO:0000313" key="1">
    <source>
        <dbReference type="EMBL" id="VTS31916.1"/>
    </source>
</evidence>